<sequence length="369" mass="42345">FAKKDRAYQVFFITLESINKNSSISEDIRDVAQNLIKNRKRQRESDIIDAPGKKQCVPDINCFCPSVDVPLQANGFVNTLEVLKSAVRTFDQKTIALGSTRSYKCSNHLQVDSKCNESVPRESVYDAEMYRILHNWLAKVHRFEITTQWHLEGIGDDGDWHHLYCDLVIKKPDNPYPEVILELQATGSVSTLITHFNRAITYTDQLHSREIWIVHFSREDSVISDPYWPSAKLQDRRLNITHFWHDKDFKNVRMSARFWDTTGDDNMNDVDRIKTPSNASVTKAKANGYDGVYFDEESLKEEEGESNEVKSDDDNDSSDSEEEIPDKSESYNDDEEDMDGANIFSDSTNKISTAISLVLMMMNQAITMI</sequence>
<dbReference type="EMBL" id="CAJVPW010012321">
    <property type="protein sequence ID" value="CAG8634370.1"/>
    <property type="molecule type" value="Genomic_DNA"/>
</dbReference>
<keyword evidence="2" id="KW-1185">Reference proteome</keyword>
<reference evidence="1" key="1">
    <citation type="submission" date="2021-06" db="EMBL/GenBank/DDBJ databases">
        <authorList>
            <person name="Kallberg Y."/>
            <person name="Tangrot J."/>
            <person name="Rosling A."/>
        </authorList>
    </citation>
    <scope>NUCLEOTIDE SEQUENCE</scope>
    <source>
        <strain evidence="1">28 12/20/2015</strain>
    </source>
</reference>
<evidence type="ECO:0000313" key="1">
    <source>
        <dbReference type="EMBL" id="CAG8634370.1"/>
    </source>
</evidence>
<accession>A0ACA9N633</accession>
<proteinExistence type="predicted"/>
<feature type="non-terminal residue" evidence="1">
    <location>
        <position position="1"/>
    </location>
</feature>
<organism evidence="1 2">
    <name type="scientific">Cetraspora pellucida</name>
    <dbReference type="NCBI Taxonomy" id="1433469"/>
    <lineage>
        <taxon>Eukaryota</taxon>
        <taxon>Fungi</taxon>
        <taxon>Fungi incertae sedis</taxon>
        <taxon>Mucoromycota</taxon>
        <taxon>Glomeromycotina</taxon>
        <taxon>Glomeromycetes</taxon>
        <taxon>Diversisporales</taxon>
        <taxon>Gigasporaceae</taxon>
        <taxon>Cetraspora</taxon>
    </lineage>
</organism>
<gene>
    <name evidence="1" type="ORF">SPELUC_LOCUS8331</name>
</gene>
<evidence type="ECO:0000313" key="2">
    <source>
        <dbReference type="Proteomes" id="UP000789366"/>
    </source>
</evidence>
<name>A0ACA9N633_9GLOM</name>
<dbReference type="Proteomes" id="UP000789366">
    <property type="component" value="Unassembled WGS sequence"/>
</dbReference>
<protein>
    <submittedName>
        <fullName evidence="1">465_t:CDS:1</fullName>
    </submittedName>
</protein>
<comment type="caution">
    <text evidence="1">The sequence shown here is derived from an EMBL/GenBank/DDBJ whole genome shotgun (WGS) entry which is preliminary data.</text>
</comment>